<proteinExistence type="predicted"/>
<reference evidence="1" key="1">
    <citation type="submission" date="2020-02" db="EMBL/GenBank/DDBJ databases">
        <authorList>
            <person name="Meier V. D."/>
        </authorList>
    </citation>
    <scope>NUCLEOTIDE SEQUENCE</scope>
    <source>
        <strain evidence="1">AVDCRST_MAG84</strain>
    </source>
</reference>
<organism evidence="1">
    <name type="scientific">uncultured Microcoleus sp</name>
    <dbReference type="NCBI Taxonomy" id="259945"/>
    <lineage>
        <taxon>Bacteria</taxon>
        <taxon>Bacillati</taxon>
        <taxon>Cyanobacteriota</taxon>
        <taxon>Cyanophyceae</taxon>
        <taxon>Oscillatoriophycideae</taxon>
        <taxon>Oscillatoriales</taxon>
        <taxon>Microcoleaceae</taxon>
        <taxon>Microcoleus</taxon>
        <taxon>environmental samples</taxon>
    </lineage>
</organism>
<protein>
    <submittedName>
        <fullName evidence="1">Uncharacterized protein</fullName>
    </submittedName>
</protein>
<sequence>MLSRLLVVLSNGESQYICRSVLSYYHNESLQIIKRQAQNYGTMSEYRVLNKA</sequence>
<evidence type="ECO:0000313" key="1">
    <source>
        <dbReference type="EMBL" id="CAA9340958.1"/>
    </source>
</evidence>
<gene>
    <name evidence="1" type="ORF">AVDCRST_MAG84-2357</name>
</gene>
<name>A0A6J4LVC1_9CYAN</name>
<dbReference type="EMBL" id="CADCTZ010000408">
    <property type="protein sequence ID" value="CAA9340958.1"/>
    <property type="molecule type" value="Genomic_DNA"/>
</dbReference>
<dbReference type="AlphaFoldDB" id="A0A6J4LVC1"/>
<accession>A0A6J4LVC1</accession>